<feature type="compositionally biased region" description="Polar residues" evidence="11">
    <location>
        <begin position="224"/>
        <end position="243"/>
    </location>
</feature>
<gene>
    <name evidence="13" type="primary">ERF2</name>
    <name evidence="13" type="ORF">EHS25_003295</name>
</gene>
<evidence type="ECO:0000256" key="6">
    <source>
        <dbReference type="ARBA" id="ARBA00023139"/>
    </source>
</evidence>
<evidence type="ECO:0000256" key="2">
    <source>
        <dbReference type="ARBA" id="ARBA00022679"/>
    </source>
</evidence>
<evidence type="ECO:0000256" key="7">
    <source>
        <dbReference type="ARBA" id="ARBA00023288"/>
    </source>
</evidence>
<evidence type="ECO:0000313" key="13">
    <source>
        <dbReference type="EMBL" id="RSH87386.1"/>
    </source>
</evidence>
<dbReference type="GO" id="GO:0005783">
    <property type="term" value="C:endoplasmic reticulum"/>
    <property type="evidence" value="ECO:0007669"/>
    <property type="project" value="TreeGrafter"/>
</dbReference>
<feature type="compositionally biased region" description="Polar residues" evidence="11">
    <location>
        <begin position="108"/>
        <end position="121"/>
    </location>
</feature>
<dbReference type="GO" id="GO:0006612">
    <property type="term" value="P:protein targeting to membrane"/>
    <property type="evidence" value="ECO:0007669"/>
    <property type="project" value="TreeGrafter"/>
</dbReference>
<dbReference type="Pfam" id="PF01529">
    <property type="entry name" value="DHHC"/>
    <property type="match status" value="1"/>
</dbReference>
<organism evidence="13 14">
    <name type="scientific">Saitozyma podzolica</name>
    <dbReference type="NCBI Taxonomy" id="1890683"/>
    <lineage>
        <taxon>Eukaryota</taxon>
        <taxon>Fungi</taxon>
        <taxon>Dikarya</taxon>
        <taxon>Basidiomycota</taxon>
        <taxon>Agaricomycotina</taxon>
        <taxon>Tremellomycetes</taxon>
        <taxon>Tremellales</taxon>
        <taxon>Trimorphomycetaceae</taxon>
        <taxon>Saitozyma</taxon>
    </lineage>
</organism>
<dbReference type="PANTHER" id="PTHR22883">
    <property type="entry name" value="ZINC FINGER DHHC DOMAIN CONTAINING PROTEIN"/>
    <property type="match status" value="1"/>
</dbReference>
<evidence type="ECO:0000256" key="10">
    <source>
        <dbReference type="RuleBase" id="RU079119"/>
    </source>
</evidence>
<feature type="region of interest" description="Disordered" evidence="11">
    <location>
        <begin position="1"/>
        <end position="357"/>
    </location>
</feature>
<evidence type="ECO:0000256" key="5">
    <source>
        <dbReference type="ARBA" id="ARBA00023136"/>
    </source>
</evidence>
<feature type="compositionally biased region" description="Basic and acidic residues" evidence="11">
    <location>
        <begin position="448"/>
        <end position="462"/>
    </location>
</feature>
<dbReference type="AlphaFoldDB" id="A0A427Y8F7"/>
<feature type="compositionally biased region" description="Basic and acidic residues" evidence="11">
    <location>
        <begin position="49"/>
        <end position="58"/>
    </location>
</feature>
<feature type="domain" description="Palmitoyltransferase DHHC" evidence="12">
    <location>
        <begin position="504"/>
        <end position="602"/>
    </location>
</feature>
<evidence type="ECO:0000256" key="9">
    <source>
        <dbReference type="ARBA" id="ARBA00048048"/>
    </source>
</evidence>
<feature type="region of interest" description="Disordered" evidence="11">
    <location>
        <begin position="448"/>
        <end position="478"/>
    </location>
</feature>
<keyword evidence="5 10" id="KW-0472">Membrane</keyword>
<comment type="catalytic activity">
    <reaction evidence="9 10">
        <text>L-cysteinyl-[protein] + hexadecanoyl-CoA = S-hexadecanoyl-L-cysteinyl-[protein] + CoA</text>
        <dbReference type="Rhea" id="RHEA:36683"/>
        <dbReference type="Rhea" id="RHEA-COMP:10131"/>
        <dbReference type="Rhea" id="RHEA-COMP:11032"/>
        <dbReference type="ChEBI" id="CHEBI:29950"/>
        <dbReference type="ChEBI" id="CHEBI:57287"/>
        <dbReference type="ChEBI" id="CHEBI:57379"/>
        <dbReference type="ChEBI" id="CHEBI:74151"/>
        <dbReference type="EC" id="2.3.1.225"/>
    </reaction>
</comment>
<feature type="compositionally biased region" description="Polar residues" evidence="11">
    <location>
        <begin position="20"/>
        <end position="32"/>
    </location>
</feature>
<dbReference type="Proteomes" id="UP000279259">
    <property type="component" value="Unassembled WGS sequence"/>
</dbReference>
<reference evidence="13 14" key="1">
    <citation type="submission" date="2018-11" db="EMBL/GenBank/DDBJ databases">
        <title>Genome sequence of Saitozyma podzolica DSM 27192.</title>
        <authorList>
            <person name="Aliyu H."/>
            <person name="Gorte O."/>
            <person name="Ochsenreither K."/>
        </authorList>
    </citation>
    <scope>NUCLEOTIDE SEQUENCE [LARGE SCALE GENOMIC DNA]</scope>
    <source>
        <strain evidence="13 14">DSM 27192</strain>
    </source>
</reference>
<evidence type="ECO:0000313" key="14">
    <source>
        <dbReference type="Proteomes" id="UP000279259"/>
    </source>
</evidence>
<keyword evidence="8 10" id="KW-0012">Acyltransferase</keyword>
<comment type="domain">
    <text evidence="10">The DHHC domain is required for palmitoyltransferase activity.</text>
</comment>
<comment type="subcellular location">
    <subcellularLocation>
        <location evidence="1">Membrane</location>
        <topology evidence="1">Multi-pass membrane protein</topology>
    </subcellularLocation>
</comment>
<feature type="compositionally biased region" description="Basic and acidic residues" evidence="11">
    <location>
        <begin position="280"/>
        <end position="291"/>
    </location>
</feature>
<keyword evidence="7" id="KW-0449">Lipoprotein</keyword>
<evidence type="ECO:0000256" key="11">
    <source>
        <dbReference type="SAM" id="MobiDB-lite"/>
    </source>
</evidence>
<feature type="compositionally biased region" description="Basic and acidic residues" evidence="11">
    <location>
        <begin position="170"/>
        <end position="179"/>
    </location>
</feature>
<evidence type="ECO:0000256" key="3">
    <source>
        <dbReference type="ARBA" id="ARBA00022692"/>
    </source>
</evidence>
<feature type="compositionally biased region" description="Low complexity" evidence="11">
    <location>
        <begin position="84"/>
        <end position="101"/>
    </location>
</feature>
<comment type="similarity">
    <text evidence="10">Belongs to the DHHC palmitoyltransferase family.</text>
</comment>
<dbReference type="InterPro" id="IPR039859">
    <property type="entry name" value="PFA4/ZDH16/20/ERF2-like"/>
</dbReference>
<dbReference type="PROSITE" id="PS50216">
    <property type="entry name" value="DHHC"/>
    <property type="match status" value="1"/>
</dbReference>
<dbReference type="GO" id="GO:0016020">
    <property type="term" value="C:membrane"/>
    <property type="evidence" value="ECO:0007669"/>
    <property type="project" value="UniProtKB-SubCell"/>
</dbReference>
<dbReference type="PANTHER" id="PTHR22883:SF488">
    <property type="entry name" value="PALMITOYLTRANSFERASE"/>
    <property type="match status" value="1"/>
</dbReference>
<feature type="compositionally biased region" description="Polar residues" evidence="11">
    <location>
        <begin position="335"/>
        <end position="350"/>
    </location>
</feature>
<name>A0A427Y8F7_9TREE</name>
<evidence type="ECO:0000256" key="1">
    <source>
        <dbReference type="ARBA" id="ARBA00004141"/>
    </source>
</evidence>
<evidence type="ECO:0000256" key="8">
    <source>
        <dbReference type="ARBA" id="ARBA00023315"/>
    </source>
</evidence>
<feature type="transmembrane region" description="Helical" evidence="10">
    <location>
        <begin position="565"/>
        <end position="586"/>
    </location>
</feature>
<keyword evidence="2 10" id="KW-0808">Transferase</keyword>
<dbReference type="EMBL" id="RSCD01000017">
    <property type="protein sequence ID" value="RSH87386.1"/>
    <property type="molecule type" value="Genomic_DNA"/>
</dbReference>
<feature type="transmembrane region" description="Helical" evidence="10">
    <location>
        <begin position="383"/>
        <end position="407"/>
    </location>
</feature>
<keyword evidence="6" id="KW-0564">Palmitate</keyword>
<sequence>MVDTEASGASQDGHDPLSAASGSTLPRRQASITIHGRISEEVPASTAPPHRDSLEETKSFYGLRPVSPPSASRTSTGPLARVRSISNSASRRSASGSTITGPARPTSPDVNSQPTSPSRSSMALPIPKGFFSPKKPPAAIRLEERQRKRESRAMSDSGHSSGYRTGTGTGREERLDDRVVSIPASGNDRLRYTETGAIPEHDEQEIQPTTPVRATTAADPALLSTPSSRAGPNLKTESFTPKSTVALPSRPSHPDPDFRMSFTDASSPPQTHLPELSSDDLVRPSDPDALEKGLSNGHAPRHGNGNGNGNGHPLRSAIVPKRSSGIRSAFRNSPEKTSGSNQDRSVQGQPRNRYRRHEKFENPLQTWWCGGYLMSGGDNLWSFALALVAFLGITGVWIGTTGAWLWVHGAEYGLAKGGGVGIVVVFVYLFGIAFSSLLVSAFRDPGEDHPASSRPGPSDDSRGQLATGARSGVRGARRTGNRAVLRDLQDVPSAPVQPLSLDGIDHHCSYLHTCVGKRNYLSFLTLLITSTIANIYIIVFSAIHFSLLCHHDGIGFGKALQQSPGAAVSFLWGVMVLPFVLFLLWYHMRLVMYNLTTIEQIRASTSTNLFRATKRPNNPFGGSSLGQNILLSTLGRPQFPSWVQAYRWEEPDRRKVNPALTDARLISQGPGLGRGGIYS</sequence>
<dbReference type="EC" id="2.3.1.225" evidence="10"/>
<evidence type="ECO:0000259" key="12">
    <source>
        <dbReference type="Pfam" id="PF01529"/>
    </source>
</evidence>
<dbReference type="STRING" id="1890683.A0A427Y8F7"/>
<evidence type="ECO:0000256" key="4">
    <source>
        <dbReference type="ARBA" id="ARBA00022989"/>
    </source>
</evidence>
<feature type="transmembrane region" description="Helical" evidence="10">
    <location>
        <begin position="419"/>
        <end position="442"/>
    </location>
</feature>
<dbReference type="OrthoDB" id="9909019at2759"/>
<dbReference type="GO" id="GO:0019706">
    <property type="term" value="F:protein-cysteine S-palmitoyltransferase activity"/>
    <property type="evidence" value="ECO:0007669"/>
    <property type="project" value="UniProtKB-EC"/>
</dbReference>
<proteinExistence type="inferred from homology"/>
<dbReference type="GO" id="GO:0005794">
    <property type="term" value="C:Golgi apparatus"/>
    <property type="evidence" value="ECO:0007669"/>
    <property type="project" value="TreeGrafter"/>
</dbReference>
<keyword evidence="4 10" id="KW-1133">Transmembrane helix</keyword>
<dbReference type="InterPro" id="IPR001594">
    <property type="entry name" value="Palmitoyltrfase_DHHC"/>
</dbReference>
<keyword evidence="14" id="KW-1185">Reference proteome</keyword>
<comment type="caution">
    <text evidence="13">The sequence shown here is derived from an EMBL/GenBank/DDBJ whole genome shotgun (WGS) entry which is preliminary data.</text>
</comment>
<accession>A0A427Y8F7</accession>
<feature type="transmembrane region" description="Helical" evidence="10">
    <location>
        <begin position="520"/>
        <end position="545"/>
    </location>
</feature>
<feature type="compositionally biased region" description="Basic and acidic residues" evidence="11">
    <location>
        <begin position="141"/>
        <end position="153"/>
    </location>
</feature>
<protein>
    <recommendedName>
        <fullName evidence="10">Palmitoyltransferase</fullName>
        <ecNumber evidence="10">2.3.1.225</ecNumber>
    </recommendedName>
</protein>
<keyword evidence="3 10" id="KW-0812">Transmembrane</keyword>